<dbReference type="EMBL" id="JAHRHJ020000009">
    <property type="protein sequence ID" value="KAH9302352.1"/>
    <property type="molecule type" value="Genomic_DNA"/>
</dbReference>
<proteinExistence type="predicted"/>
<comment type="caution">
    <text evidence="1">The sequence shown here is derived from an EMBL/GenBank/DDBJ whole genome shotgun (WGS) entry which is preliminary data.</text>
</comment>
<dbReference type="AlphaFoldDB" id="A0AA38FHP8"/>
<evidence type="ECO:0000313" key="1">
    <source>
        <dbReference type="EMBL" id="KAH9302352.1"/>
    </source>
</evidence>
<protein>
    <submittedName>
        <fullName evidence="1">Uncharacterized protein</fullName>
    </submittedName>
</protein>
<feature type="non-terminal residue" evidence="1">
    <location>
        <position position="85"/>
    </location>
</feature>
<keyword evidence="2" id="KW-1185">Reference proteome</keyword>
<accession>A0AA38FHP8</accession>
<name>A0AA38FHP8_TAXCH</name>
<sequence length="85" mass="10070">MERILQEANPLIKEVVEIYNNLQVEKTTISKMDEAFSKDNNYLNLNLATWSDIREEDLDLLLQEEVINDVSKLFEYQKAMEFRVS</sequence>
<gene>
    <name evidence="1" type="ORF">KI387_013935</name>
</gene>
<evidence type="ECO:0000313" key="2">
    <source>
        <dbReference type="Proteomes" id="UP000824469"/>
    </source>
</evidence>
<reference evidence="1 2" key="1">
    <citation type="journal article" date="2021" name="Nat. Plants">
        <title>The Taxus genome provides insights into paclitaxel biosynthesis.</title>
        <authorList>
            <person name="Xiong X."/>
            <person name="Gou J."/>
            <person name="Liao Q."/>
            <person name="Li Y."/>
            <person name="Zhou Q."/>
            <person name="Bi G."/>
            <person name="Li C."/>
            <person name="Du R."/>
            <person name="Wang X."/>
            <person name="Sun T."/>
            <person name="Guo L."/>
            <person name="Liang H."/>
            <person name="Lu P."/>
            <person name="Wu Y."/>
            <person name="Zhang Z."/>
            <person name="Ro D.K."/>
            <person name="Shang Y."/>
            <person name="Huang S."/>
            <person name="Yan J."/>
        </authorList>
    </citation>
    <scope>NUCLEOTIDE SEQUENCE [LARGE SCALE GENOMIC DNA]</scope>
    <source>
        <strain evidence="1">Ta-2019</strain>
    </source>
</reference>
<organism evidence="1 2">
    <name type="scientific">Taxus chinensis</name>
    <name type="common">Chinese yew</name>
    <name type="synonym">Taxus wallichiana var. chinensis</name>
    <dbReference type="NCBI Taxonomy" id="29808"/>
    <lineage>
        <taxon>Eukaryota</taxon>
        <taxon>Viridiplantae</taxon>
        <taxon>Streptophyta</taxon>
        <taxon>Embryophyta</taxon>
        <taxon>Tracheophyta</taxon>
        <taxon>Spermatophyta</taxon>
        <taxon>Pinopsida</taxon>
        <taxon>Pinidae</taxon>
        <taxon>Conifers II</taxon>
        <taxon>Cupressales</taxon>
        <taxon>Taxaceae</taxon>
        <taxon>Taxus</taxon>
    </lineage>
</organism>
<dbReference type="Proteomes" id="UP000824469">
    <property type="component" value="Unassembled WGS sequence"/>
</dbReference>